<accession>A0A3Q7IYD8</accession>
<keyword evidence="2" id="KW-1185">Reference proteome</keyword>
<evidence type="ECO:0000313" key="1">
    <source>
        <dbReference type="EnsemblPlants" id="Solyc09g058973.1.1"/>
    </source>
</evidence>
<name>A0A3Q7IYD8_SOLLC</name>
<reference evidence="1" key="2">
    <citation type="submission" date="2019-01" db="UniProtKB">
        <authorList>
            <consortium name="EnsemblPlants"/>
        </authorList>
    </citation>
    <scope>IDENTIFICATION</scope>
    <source>
        <strain evidence="1">cv. Heinz 1706</strain>
    </source>
</reference>
<protein>
    <recommendedName>
        <fullName evidence="3">hAT-like transposase RNase-H fold domain-containing protein</fullName>
    </recommendedName>
</protein>
<dbReference type="Proteomes" id="UP000004994">
    <property type="component" value="Chromosome 9"/>
</dbReference>
<dbReference type="InParanoid" id="A0A3Q7IYD8"/>
<dbReference type="AlphaFoldDB" id="A0A3Q7IYD8"/>
<reference evidence="1" key="1">
    <citation type="journal article" date="2012" name="Nature">
        <title>The tomato genome sequence provides insights into fleshy fruit evolution.</title>
        <authorList>
            <consortium name="Tomato Genome Consortium"/>
        </authorList>
    </citation>
    <scope>NUCLEOTIDE SEQUENCE [LARGE SCALE GENOMIC DNA]</scope>
    <source>
        <strain evidence="1">cv. Heinz 1706</strain>
    </source>
</reference>
<proteinExistence type="predicted"/>
<dbReference type="EnsemblPlants" id="Solyc09g058973.1.1">
    <property type="protein sequence ID" value="Solyc09g058973.1.1"/>
    <property type="gene ID" value="Solyc09g058973.1"/>
</dbReference>
<organism evidence="1">
    <name type="scientific">Solanum lycopersicum</name>
    <name type="common">Tomato</name>
    <name type="synonym">Lycopersicon esculentum</name>
    <dbReference type="NCBI Taxonomy" id="4081"/>
    <lineage>
        <taxon>Eukaryota</taxon>
        <taxon>Viridiplantae</taxon>
        <taxon>Streptophyta</taxon>
        <taxon>Embryophyta</taxon>
        <taxon>Tracheophyta</taxon>
        <taxon>Spermatophyta</taxon>
        <taxon>Magnoliopsida</taxon>
        <taxon>eudicotyledons</taxon>
        <taxon>Gunneridae</taxon>
        <taxon>Pentapetalae</taxon>
        <taxon>asterids</taxon>
        <taxon>lamiids</taxon>
        <taxon>Solanales</taxon>
        <taxon>Solanaceae</taxon>
        <taxon>Solanoideae</taxon>
        <taxon>Solaneae</taxon>
        <taxon>Solanum</taxon>
        <taxon>Solanum subgen. Lycopersicon</taxon>
    </lineage>
</organism>
<evidence type="ECO:0000313" key="2">
    <source>
        <dbReference type="Proteomes" id="UP000004994"/>
    </source>
</evidence>
<sequence length="94" mass="10925">MHMLLLVAVALNPRFKIKYVIFFKNYYNSLEGYSKSYRVIDTLINLYNHYKNSIDGTLVKLLEIKLIRAGVCIFDCYRSSLPPKTVEALVCTQQ</sequence>
<evidence type="ECO:0008006" key="3">
    <source>
        <dbReference type="Google" id="ProtNLM"/>
    </source>
</evidence>
<dbReference type="Gramene" id="Solyc09g058973.1.1">
    <property type="protein sequence ID" value="Solyc09g058973.1.1"/>
    <property type="gene ID" value="Solyc09g058973.1"/>
</dbReference>